<dbReference type="Proteomes" id="UP000236884">
    <property type="component" value="Chromosome"/>
</dbReference>
<evidence type="ECO:0000313" key="3">
    <source>
        <dbReference type="Proteomes" id="UP000236884"/>
    </source>
</evidence>
<dbReference type="RefSeq" id="WP_096357118.1">
    <property type="nucleotide sequence ID" value="NZ_AP014946.1"/>
</dbReference>
<feature type="transmembrane region" description="Helical" evidence="1">
    <location>
        <begin position="100"/>
        <end position="117"/>
    </location>
</feature>
<dbReference type="AlphaFoldDB" id="A0A0S3PXK2"/>
<proteinExistence type="predicted"/>
<accession>A0A0S3PXK2</accession>
<dbReference type="KEGG" id="vgo:GJW-30_1_03229"/>
<organism evidence="2 3">
    <name type="scientific">Variibacter gotjawalensis</name>
    <dbReference type="NCBI Taxonomy" id="1333996"/>
    <lineage>
        <taxon>Bacteria</taxon>
        <taxon>Pseudomonadati</taxon>
        <taxon>Pseudomonadota</taxon>
        <taxon>Alphaproteobacteria</taxon>
        <taxon>Hyphomicrobiales</taxon>
        <taxon>Nitrobacteraceae</taxon>
        <taxon>Variibacter</taxon>
    </lineage>
</organism>
<keyword evidence="1" id="KW-0472">Membrane</keyword>
<name>A0A0S3PXK2_9BRAD</name>
<sequence>MQSVMIQCAGGLAMLVAVIHGIVSETRVFASATVEPARWRRLVHLVWHASTVDWLAYGALLVATPMLLPASARPALVIVGVIIYGYAAAANAIATNGKHFGWMLLAVVVALLLGSLFV</sequence>
<reference evidence="2 3" key="1">
    <citation type="submission" date="2015-08" db="EMBL/GenBank/DDBJ databases">
        <title>Investigation of the bacterial diversity of lava forest soil.</title>
        <authorList>
            <person name="Lee J.S."/>
        </authorList>
    </citation>
    <scope>NUCLEOTIDE SEQUENCE [LARGE SCALE GENOMIC DNA]</scope>
    <source>
        <strain evidence="2 3">GJW-30</strain>
    </source>
</reference>
<keyword evidence="1" id="KW-1133">Transmembrane helix</keyword>
<evidence type="ECO:0000313" key="2">
    <source>
        <dbReference type="EMBL" id="BAT60680.1"/>
    </source>
</evidence>
<evidence type="ECO:0000256" key="1">
    <source>
        <dbReference type="SAM" id="Phobius"/>
    </source>
</evidence>
<keyword evidence="3" id="KW-1185">Reference proteome</keyword>
<protein>
    <submittedName>
        <fullName evidence="2">Uncharacterized protein</fullName>
    </submittedName>
</protein>
<dbReference type="EMBL" id="AP014946">
    <property type="protein sequence ID" value="BAT60680.1"/>
    <property type="molecule type" value="Genomic_DNA"/>
</dbReference>
<feature type="transmembrane region" description="Helical" evidence="1">
    <location>
        <begin position="46"/>
        <end position="68"/>
    </location>
</feature>
<keyword evidence="1" id="KW-0812">Transmembrane</keyword>
<gene>
    <name evidence="2" type="ORF">GJW-30_1_03229</name>
</gene>
<feature type="transmembrane region" description="Helical" evidence="1">
    <location>
        <begin position="75"/>
        <end position="94"/>
    </location>
</feature>
<dbReference type="OrthoDB" id="2666246at2"/>